<dbReference type="EMBL" id="BGPR01000255">
    <property type="protein sequence ID" value="GBM08297.1"/>
    <property type="molecule type" value="Genomic_DNA"/>
</dbReference>
<keyword evidence="2" id="KW-1185">Reference proteome</keyword>
<name>A0A4Y2CWS5_ARAVE</name>
<gene>
    <name evidence="1" type="ORF">AVEN_101428_1</name>
</gene>
<sequence>MFWRTWRKQHTKLSSHFRNTSQQQRRKIVCFSHSTVTRKRLNVYKGDEAPAMSDWQREWGRGFPFSSTARKSFLQRRKKYVWRKPASLNLWEYPRIAEFGVLLEVIYSESCRDVLSSKNCELSSLRTGIGATNS</sequence>
<dbReference type="Proteomes" id="UP000499080">
    <property type="component" value="Unassembled WGS sequence"/>
</dbReference>
<accession>A0A4Y2CWS5</accession>
<reference evidence="1 2" key="1">
    <citation type="journal article" date="2019" name="Sci. Rep.">
        <title>Orb-weaving spider Araneus ventricosus genome elucidates the spidroin gene catalogue.</title>
        <authorList>
            <person name="Kono N."/>
            <person name="Nakamura H."/>
            <person name="Ohtoshi R."/>
            <person name="Moran D.A.P."/>
            <person name="Shinohara A."/>
            <person name="Yoshida Y."/>
            <person name="Fujiwara M."/>
            <person name="Mori M."/>
            <person name="Tomita M."/>
            <person name="Arakawa K."/>
        </authorList>
    </citation>
    <scope>NUCLEOTIDE SEQUENCE [LARGE SCALE GENOMIC DNA]</scope>
</reference>
<protein>
    <submittedName>
        <fullName evidence="1">Uncharacterized protein</fullName>
    </submittedName>
</protein>
<dbReference type="AlphaFoldDB" id="A0A4Y2CWS5"/>
<evidence type="ECO:0000313" key="2">
    <source>
        <dbReference type="Proteomes" id="UP000499080"/>
    </source>
</evidence>
<comment type="caution">
    <text evidence="1">The sequence shown here is derived from an EMBL/GenBank/DDBJ whole genome shotgun (WGS) entry which is preliminary data.</text>
</comment>
<evidence type="ECO:0000313" key="1">
    <source>
        <dbReference type="EMBL" id="GBM08297.1"/>
    </source>
</evidence>
<proteinExistence type="predicted"/>
<organism evidence="1 2">
    <name type="scientific">Araneus ventricosus</name>
    <name type="common">Orbweaver spider</name>
    <name type="synonym">Epeira ventricosa</name>
    <dbReference type="NCBI Taxonomy" id="182803"/>
    <lineage>
        <taxon>Eukaryota</taxon>
        <taxon>Metazoa</taxon>
        <taxon>Ecdysozoa</taxon>
        <taxon>Arthropoda</taxon>
        <taxon>Chelicerata</taxon>
        <taxon>Arachnida</taxon>
        <taxon>Araneae</taxon>
        <taxon>Araneomorphae</taxon>
        <taxon>Entelegynae</taxon>
        <taxon>Araneoidea</taxon>
        <taxon>Araneidae</taxon>
        <taxon>Araneus</taxon>
    </lineage>
</organism>